<feature type="transmembrane region" description="Helical" evidence="7">
    <location>
        <begin position="232"/>
        <end position="255"/>
    </location>
</feature>
<dbReference type="InterPro" id="IPR050638">
    <property type="entry name" value="AA-Vitamin_Transporters"/>
</dbReference>
<feature type="transmembrane region" description="Helical" evidence="7">
    <location>
        <begin position="261"/>
        <end position="281"/>
    </location>
</feature>
<keyword evidence="6 7" id="KW-0472">Membrane</keyword>
<keyword evidence="3" id="KW-1003">Cell membrane</keyword>
<feature type="transmembrane region" description="Helical" evidence="7">
    <location>
        <begin position="116"/>
        <end position="133"/>
    </location>
</feature>
<comment type="subcellular location">
    <subcellularLocation>
        <location evidence="1">Cell membrane</location>
        <topology evidence="1">Multi-pass membrane protein</topology>
    </subcellularLocation>
</comment>
<feature type="transmembrane region" description="Helical" evidence="7">
    <location>
        <begin position="176"/>
        <end position="194"/>
    </location>
</feature>
<feature type="transmembrane region" description="Helical" evidence="7">
    <location>
        <begin position="206"/>
        <end position="225"/>
    </location>
</feature>
<evidence type="ECO:0000256" key="1">
    <source>
        <dbReference type="ARBA" id="ARBA00004651"/>
    </source>
</evidence>
<reference evidence="9 10" key="1">
    <citation type="submission" date="2019-02" db="EMBL/GenBank/DDBJ databases">
        <title>Genomic Encyclopedia of Type Strains, Phase IV (KMG-IV): sequencing the most valuable type-strain genomes for metagenomic binning, comparative biology and taxonomic classification.</title>
        <authorList>
            <person name="Goeker M."/>
        </authorList>
    </citation>
    <scope>NUCLEOTIDE SEQUENCE [LARGE SCALE GENOMIC DNA]</scope>
    <source>
        <strain evidence="9 10">DSM 29486</strain>
    </source>
</reference>
<dbReference type="Gene3D" id="1.10.3730.20">
    <property type="match status" value="1"/>
</dbReference>
<dbReference type="Pfam" id="PF00892">
    <property type="entry name" value="EamA"/>
    <property type="match status" value="2"/>
</dbReference>
<organism evidence="9 10">
    <name type="scientific">Cuneatibacter caecimuris</name>
    <dbReference type="NCBI Taxonomy" id="1796618"/>
    <lineage>
        <taxon>Bacteria</taxon>
        <taxon>Bacillati</taxon>
        <taxon>Bacillota</taxon>
        <taxon>Clostridia</taxon>
        <taxon>Lachnospirales</taxon>
        <taxon>Lachnospiraceae</taxon>
        <taxon>Cuneatibacter</taxon>
    </lineage>
</organism>
<feature type="transmembrane region" description="Helical" evidence="7">
    <location>
        <begin position="30"/>
        <end position="47"/>
    </location>
</feature>
<keyword evidence="5 7" id="KW-1133">Transmembrane helix</keyword>
<feature type="transmembrane region" description="Helical" evidence="7">
    <location>
        <begin position="59"/>
        <end position="76"/>
    </location>
</feature>
<sequence>MAYLYLAIVTVLFSFGGILIKAAGTLFSPNMISFLRFACGIFLLSVLQKARKRKVKWKFACHLIWLGGFCKALHYLGENYGVANGFSYGNVVVWPVQTIVVLIISITVLHEKISARNILGAVLCMVGIGVISWNGASAEVFFGEHLHLLAAFVIAGVGAALFAVSQKRLLSQMGIMEMNGSMFAVGAVCCMFFLPFQNYPQNEVSFSGIIALGILGAITGIGFLLQAEAMKTVPLFLITVIQSATVILSLVWAVLFFQEPVTGYIICGTLCFIAGMLCINLRGPKKEARHVESHRR</sequence>
<dbReference type="PANTHER" id="PTHR32322:SF18">
    <property type="entry name" value="S-ADENOSYLMETHIONINE_S-ADENOSYLHOMOCYSTEINE TRANSPORTER"/>
    <property type="match status" value="1"/>
</dbReference>
<dbReference type="RefSeq" id="WP_165388882.1">
    <property type="nucleotide sequence ID" value="NZ_SGXF01000003.1"/>
</dbReference>
<proteinExistence type="inferred from homology"/>
<accession>A0A4Q7PIW0</accession>
<gene>
    <name evidence="9" type="ORF">EV209_1897</name>
</gene>
<feature type="transmembrane region" description="Helical" evidence="7">
    <location>
        <begin position="88"/>
        <end position="109"/>
    </location>
</feature>
<evidence type="ECO:0000313" key="10">
    <source>
        <dbReference type="Proteomes" id="UP000292927"/>
    </source>
</evidence>
<evidence type="ECO:0000256" key="5">
    <source>
        <dbReference type="ARBA" id="ARBA00022989"/>
    </source>
</evidence>
<dbReference type="InterPro" id="IPR037185">
    <property type="entry name" value="EmrE-like"/>
</dbReference>
<dbReference type="Proteomes" id="UP000292927">
    <property type="component" value="Unassembled WGS sequence"/>
</dbReference>
<comment type="caution">
    <text evidence="9">The sequence shown here is derived from an EMBL/GenBank/DDBJ whole genome shotgun (WGS) entry which is preliminary data.</text>
</comment>
<keyword evidence="4 7" id="KW-0812">Transmembrane</keyword>
<feature type="domain" description="EamA" evidence="8">
    <location>
        <begin position="2"/>
        <end position="132"/>
    </location>
</feature>
<keyword evidence="10" id="KW-1185">Reference proteome</keyword>
<name>A0A4Q7PIW0_9FIRM</name>
<evidence type="ECO:0000313" key="9">
    <source>
        <dbReference type="EMBL" id="RZT00574.1"/>
    </source>
</evidence>
<dbReference type="GO" id="GO:0005886">
    <property type="term" value="C:plasma membrane"/>
    <property type="evidence" value="ECO:0007669"/>
    <property type="project" value="UniProtKB-SubCell"/>
</dbReference>
<evidence type="ECO:0000259" key="8">
    <source>
        <dbReference type="Pfam" id="PF00892"/>
    </source>
</evidence>
<dbReference type="AlphaFoldDB" id="A0A4Q7PIW0"/>
<evidence type="ECO:0000256" key="3">
    <source>
        <dbReference type="ARBA" id="ARBA00022475"/>
    </source>
</evidence>
<evidence type="ECO:0000256" key="2">
    <source>
        <dbReference type="ARBA" id="ARBA00007362"/>
    </source>
</evidence>
<evidence type="ECO:0000256" key="7">
    <source>
        <dbReference type="SAM" id="Phobius"/>
    </source>
</evidence>
<dbReference type="PANTHER" id="PTHR32322">
    <property type="entry name" value="INNER MEMBRANE TRANSPORTER"/>
    <property type="match status" value="1"/>
</dbReference>
<dbReference type="EMBL" id="SGXF01000003">
    <property type="protein sequence ID" value="RZT00574.1"/>
    <property type="molecule type" value="Genomic_DNA"/>
</dbReference>
<feature type="transmembrane region" description="Helical" evidence="7">
    <location>
        <begin position="5"/>
        <end position="24"/>
    </location>
</feature>
<feature type="domain" description="EamA" evidence="8">
    <location>
        <begin position="151"/>
        <end position="280"/>
    </location>
</feature>
<dbReference type="SUPFAM" id="SSF103481">
    <property type="entry name" value="Multidrug resistance efflux transporter EmrE"/>
    <property type="match status" value="2"/>
</dbReference>
<evidence type="ECO:0000256" key="6">
    <source>
        <dbReference type="ARBA" id="ARBA00023136"/>
    </source>
</evidence>
<dbReference type="InterPro" id="IPR000620">
    <property type="entry name" value="EamA_dom"/>
</dbReference>
<comment type="similarity">
    <text evidence="2">Belongs to the EamA transporter family.</text>
</comment>
<feature type="transmembrane region" description="Helical" evidence="7">
    <location>
        <begin position="145"/>
        <end position="164"/>
    </location>
</feature>
<protein>
    <submittedName>
        <fullName evidence="9">Drug/metabolite transporter (DMT)-like permease</fullName>
    </submittedName>
</protein>
<evidence type="ECO:0000256" key="4">
    <source>
        <dbReference type="ARBA" id="ARBA00022692"/>
    </source>
</evidence>